<dbReference type="KEGG" id="aqu:109581435"/>
<feature type="compositionally biased region" description="Low complexity" evidence="1">
    <location>
        <begin position="153"/>
        <end position="167"/>
    </location>
</feature>
<evidence type="ECO:0000256" key="1">
    <source>
        <dbReference type="SAM" id="MobiDB-lite"/>
    </source>
</evidence>
<dbReference type="PANTHER" id="PTHR21422">
    <property type="entry name" value="RAB3 GTPASE-ACTIVATING PROTEIN CATALYTIC SUBUNIT"/>
    <property type="match status" value="1"/>
</dbReference>
<dbReference type="AlphaFoldDB" id="A0AAN0J259"/>
<dbReference type="GeneID" id="109581435"/>
<dbReference type="EnsemblMetazoa" id="XM_019995536.1">
    <property type="protein sequence ID" value="XP_019851095.1"/>
    <property type="gene ID" value="LOC109581435"/>
</dbReference>
<evidence type="ECO:0000313" key="3">
    <source>
        <dbReference type="Proteomes" id="UP000007879"/>
    </source>
</evidence>
<feature type="compositionally biased region" description="Acidic residues" evidence="1">
    <location>
        <begin position="200"/>
        <end position="211"/>
    </location>
</feature>
<feature type="compositionally biased region" description="Low complexity" evidence="1">
    <location>
        <begin position="175"/>
        <end position="191"/>
    </location>
</feature>
<dbReference type="Proteomes" id="UP000007879">
    <property type="component" value="Unassembled WGS sequence"/>
</dbReference>
<dbReference type="PANTHER" id="PTHR21422:SF9">
    <property type="entry name" value="RAB3 GTPASE-ACTIVATING PROTEIN CATALYTIC SUBUNIT"/>
    <property type="match status" value="1"/>
</dbReference>
<dbReference type="InterPro" id="IPR045700">
    <property type="entry name" value="Rab3GAP1"/>
</dbReference>
<accession>A0AAN0J259</accession>
<evidence type="ECO:0008006" key="4">
    <source>
        <dbReference type="Google" id="ProtNLM"/>
    </source>
</evidence>
<name>A0AAN0J259_AMPQE</name>
<evidence type="ECO:0000313" key="2">
    <source>
        <dbReference type="EnsemblMetazoa" id="XP_019851095.1"/>
    </source>
</evidence>
<feature type="region of interest" description="Disordered" evidence="1">
    <location>
        <begin position="147"/>
        <end position="224"/>
    </location>
</feature>
<proteinExistence type="predicted"/>
<dbReference type="RefSeq" id="XP_019851095.1">
    <property type="nucleotide sequence ID" value="XM_019995536.1"/>
</dbReference>
<protein>
    <recommendedName>
        <fullName evidence="4">Rab3 GTPase-activating protein catalytic subunit</fullName>
    </recommendedName>
</protein>
<reference evidence="2" key="2">
    <citation type="submission" date="2024-06" db="UniProtKB">
        <authorList>
            <consortium name="EnsemblMetazoa"/>
        </authorList>
    </citation>
    <scope>IDENTIFICATION</scope>
</reference>
<feature type="region of interest" description="Disordered" evidence="1">
    <location>
        <begin position="35"/>
        <end position="57"/>
    </location>
</feature>
<reference evidence="3" key="1">
    <citation type="journal article" date="2010" name="Nature">
        <title>The Amphimedon queenslandica genome and the evolution of animal complexity.</title>
        <authorList>
            <person name="Srivastava M."/>
            <person name="Simakov O."/>
            <person name="Chapman J."/>
            <person name="Fahey B."/>
            <person name="Gauthier M.E."/>
            <person name="Mitros T."/>
            <person name="Richards G.S."/>
            <person name="Conaco C."/>
            <person name="Dacre M."/>
            <person name="Hellsten U."/>
            <person name="Larroux C."/>
            <person name="Putnam N.H."/>
            <person name="Stanke M."/>
            <person name="Adamska M."/>
            <person name="Darling A."/>
            <person name="Degnan S.M."/>
            <person name="Oakley T.H."/>
            <person name="Plachetzki D.C."/>
            <person name="Zhai Y."/>
            <person name="Adamski M."/>
            <person name="Calcino A."/>
            <person name="Cummins S.F."/>
            <person name="Goodstein D.M."/>
            <person name="Harris C."/>
            <person name="Jackson D.J."/>
            <person name="Leys S.P."/>
            <person name="Shu S."/>
            <person name="Woodcroft B.J."/>
            <person name="Vervoort M."/>
            <person name="Kosik K.S."/>
            <person name="Manning G."/>
            <person name="Degnan B.M."/>
            <person name="Rokhsar D.S."/>
        </authorList>
    </citation>
    <scope>NUCLEOTIDE SEQUENCE [LARGE SCALE GENOMIC DNA]</scope>
</reference>
<organism evidence="2 3">
    <name type="scientific">Amphimedon queenslandica</name>
    <name type="common">Sponge</name>
    <dbReference type="NCBI Taxonomy" id="400682"/>
    <lineage>
        <taxon>Eukaryota</taxon>
        <taxon>Metazoa</taxon>
        <taxon>Porifera</taxon>
        <taxon>Demospongiae</taxon>
        <taxon>Heteroscleromorpha</taxon>
        <taxon>Haplosclerida</taxon>
        <taxon>Niphatidae</taxon>
        <taxon>Amphimedon</taxon>
    </lineage>
</organism>
<keyword evidence="3" id="KW-1185">Reference proteome</keyword>
<dbReference type="GO" id="GO:0005096">
    <property type="term" value="F:GTPase activator activity"/>
    <property type="evidence" value="ECO:0007669"/>
    <property type="project" value="InterPro"/>
</dbReference>
<sequence length="274" mass="30959">MYSTSKKLEFGSEFEPITGSERDEILECLFPDSVPGSSVSGHEQLTEDSLTRELKSAPPNSLTMRLAKAFCNIHNDYGLKAMAHIWYEVIQELRYRWESGKALPSLGKSHPDMSCCLLHQKLQMLNNCILHKISHAKRLHYSQLSAETSESKLSPSPQEQSPTSSLSFSQRIQRQTSSEQQPLPQTPPSSTGYHKSTSSDSDEEFFEAQETFEEHHKEDFSTSSVSSLDSKTKKLLEHIVPQLCIYCNQILISLLLINFNPGFIIWSHSSAQYA</sequence>